<name>I8TQL3_9FIRM</name>
<proteinExistence type="predicted"/>
<evidence type="ECO:0000313" key="2">
    <source>
        <dbReference type="Proteomes" id="UP000005361"/>
    </source>
</evidence>
<dbReference type="EMBL" id="CP010978">
    <property type="protein sequence ID" value="AJQ26907.1"/>
    <property type="molecule type" value="Genomic_DNA"/>
</dbReference>
<dbReference type="HOGENOM" id="CLU_027398_1_0_9"/>
<dbReference type="RefSeq" id="WP_007959702.1">
    <property type="nucleotide sequence ID" value="NZ_CP010978.1"/>
</dbReference>
<dbReference type="SUPFAM" id="SSF52540">
    <property type="entry name" value="P-loop containing nucleoside triphosphate hydrolases"/>
    <property type="match status" value="1"/>
</dbReference>
<dbReference type="Gene3D" id="3.40.50.300">
    <property type="entry name" value="P-loop containing nucleotide triphosphate hydrolases"/>
    <property type="match status" value="1"/>
</dbReference>
<protein>
    <recommendedName>
        <fullName evidence="3">Terminase</fullName>
    </recommendedName>
</protein>
<reference evidence="1 2" key="1">
    <citation type="journal article" date="2015" name="Genome Announc.">
        <title>Complete Genome Sequence of Pelosinus fermentans JBW45, a Member of a Remarkably Competitive Group of Negativicutes in the Firmicutes Phylum.</title>
        <authorList>
            <person name="De Leon K.B."/>
            <person name="Utturkar S.M."/>
            <person name="Camilleri L.B."/>
            <person name="Elias D.A."/>
            <person name="Arkin A.P."/>
            <person name="Fields M.W."/>
            <person name="Brown S.D."/>
            <person name="Wall J.D."/>
        </authorList>
    </citation>
    <scope>NUCLEOTIDE SEQUENCE [LARGE SCALE GENOMIC DNA]</scope>
    <source>
        <strain evidence="1 2">JBW45</strain>
    </source>
</reference>
<dbReference type="OrthoDB" id="9775154at2"/>
<gene>
    <name evidence="1" type="ORF">JBW_01557</name>
</gene>
<dbReference type="AlphaFoldDB" id="I8TQL3"/>
<evidence type="ECO:0008006" key="3">
    <source>
        <dbReference type="Google" id="ProtNLM"/>
    </source>
</evidence>
<sequence length="464" mass="53080">MISVEPILLQPHVITYYADNILDYVKEVVGVTPDDIQAEILLSVANNQLTSVRSGHGIGKSALESWTVKWFMYSRPFPKIPCTAPTRHQLHDILWAELNKWNRQSADGDLFEWTDERFYHKAHREEWFAVPRTAVKPDALQGFHADHILYIIDEASGVADKIFEPVLGSLSTAGARLLACGNPTNLAGWFYDSHNDNREIYNPFHVDGRNSPRVTKEYIKMIIDMFGEDSDVFRVRVEGNFPKAMPDSFIPLDWVERNSVKKLLIIKPHRIDIGVDVARFGDDQSVLCPVFNRQHQQEPEIYNHNDTMQLAGRVIQMLDRYTDKYGRIPMSVRVDCDGLGVGVYDRVKEVVKQRNMTHVTVIEGHFGGAGGKLFTSDPVRYSNSTGMMWGTIRELLRYNKLTLWYNNSQISQLSNRKYRVNSDGDIELERKEEMKKRGLKSPDLGDALALAIYVPPTMNMAFQM</sequence>
<organism evidence="1 2">
    <name type="scientific">Pelosinus fermentans JBW45</name>
    <dbReference type="NCBI Taxonomy" id="1192197"/>
    <lineage>
        <taxon>Bacteria</taxon>
        <taxon>Bacillati</taxon>
        <taxon>Bacillota</taxon>
        <taxon>Negativicutes</taxon>
        <taxon>Selenomonadales</taxon>
        <taxon>Sporomusaceae</taxon>
        <taxon>Pelosinus</taxon>
    </lineage>
</organism>
<dbReference type="InterPro" id="IPR027417">
    <property type="entry name" value="P-loop_NTPase"/>
</dbReference>
<evidence type="ECO:0000313" key="1">
    <source>
        <dbReference type="EMBL" id="AJQ26907.1"/>
    </source>
</evidence>
<dbReference type="Proteomes" id="UP000005361">
    <property type="component" value="Chromosome"/>
</dbReference>
<dbReference type="Gene3D" id="3.30.420.240">
    <property type="match status" value="1"/>
</dbReference>
<reference evidence="2" key="2">
    <citation type="submission" date="2015-02" db="EMBL/GenBank/DDBJ databases">
        <title>Complete Genome Sequence of Pelosinus fermentans JBW45.</title>
        <authorList>
            <person name="De Leon K.B."/>
            <person name="Utturkar S.M."/>
            <person name="Camilleri L.B."/>
            <person name="Arkin A.P."/>
            <person name="Fields M.W."/>
            <person name="Brown S.D."/>
            <person name="Wall J.D."/>
        </authorList>
    </citation>
    <scope>NUCLEOTIDE SEQUENCE [LARGE SCALE GENOMIC DNA]</scope>
    <source>
        <strain evidence="2">JBW45</strain>
    </source>
</reference>
<dbReference type="KEGG" id="pft:JBW_01557"/>
<dbReference type="STRING" id="1192197.JBW_01557"/>
<accession>I8TQL3</accession>